<evidence type="ECO:0000313" key="2">
    <source>
        <dbReference type="Proteomes" id="UP000694005"/>
    </source>
</evidence>
<sequence>MRSMLWVSELSMWMMTQSIDTVRGEGGKSTLGTRQWRQFGEEKEKVKALAEIKGNTRTLSMVLRRARGSS</sequence>
<dbReference type="Proteomes" id="UP000694005">
    <property type="component" value="Chromosome A10"/>
</dbReference>
<dbReference type="Gramene" id="A10p06570.2_BraZ1">
    <property type="protein sequence ID" value="A10p06570.2_BraZ1.CDS"/>
    <property type="gene ID" value="A10g06570.2_BraZ1"/>
</dbReference>
<proteinExistence type="predicted"/>
<reference evidence="1 2" key="1">
    <citation type="submission" date="2021-07" db="EMBL/GenBank/DDBJ databases">
        <authorList>
            <consortium name="Genoscope - CEA"/>
            <person name="William W."/>
        </authorList>
    </citation>
    <scope>NUCLEOTIDE SEQUENCE [LARGE SCALE GENOMIC DNA]</scope>
</reference>
<protein>
    <submittedName>
        <fullName evidence="1">Uncharacterized protein</fullName>
    </submittedName>
</protein>
<accession>A0A8D9I4T2</accession>
<gene>
    <name evidence="1" type="ORF">BRAPAZ1V2_A10P06570.2</name>
</gene>
<dbReference type="EMBL" id="LS974626">
    <property type="protein sequence ID" value="CAG7909411.1"/>
    <property type="molecule type" value="Genomic_DNA"/>
</dbReference>
<name>A0A8D9I4T2_BRACM</name>
<organism evidence="1 2">
    <name type="scientific">Brassica campestris</name>
    <name type="common">Field mustard</name>
    <dbReference type="NCBI Taxonomy" id="3711"/>
    <lineage>
        <taxon>Eukaryota</taxon>
        <taxon>Viridiplantae</taxon>
        <taxon>Streptophyta</taxon>
        <taxon>Embryophyta</taxon>
        <taxon>Tracheophyta</taxon>
        <taxon>Spermatophyta</taxon>
        <taxon>Magnoliopsida</taxon>
        <taxon>eudicotyledons</taxon>
        <taxon>Gunneridae</taxon>
        <taxon>Pentapetalae</taxon>
        <taxon>rosids</taxon>
        <taxon>malvids</taxon>
        <taxon>Brassicales</taxon>
        <taxon>Brassicaceae</taxon>
        <taxon>Brassiceae</taxon>
        <taxon>Brassica</taxon>
    </lineage>
</organism>
<evidence type="ECO:0000313" key="1">
    <source>
        <dbReference type="EMBL" id="CAG7909411.1"/>
    </source>
</evidence>
<dbReference type="AlphaFoldDB" id="A0A8D9I4T2"/>